<dbReference type="EMBL" id="JABFAB010000004">
    <property type="protein sequence ID" value="MBA0645582.1"/>
    <property type="molecule type" value="Genomic_DNA"/>
</dbReference>
<gene>
    <name evidence="1" type="ORF">Goklo_013666</name>
</gene>
<organism evidence="1 2">
    <name type="scientific">Gossypium klotzschianum</name>
    <dbReference type="NCBI Taxonomy" id="34286"/>
    <lineage>
        <taxon>Eukaryota</taxon>
        <taxon>Viridiplantae</taxon>
        <taxon>Streptophyta</taxon>
        <taxon>Embryophyta</taxon>
        <taxon>Tracheophyta</taxon>
        <taxon>Spermatophyta</taxon>
        <taxon>Magnoliopsida</taxon>
        <taxon>eudicotyledons</taxon>
        <taxon>Gunneridae</taxon>
        <taxon>Pentapetalae</taxon>
        <taxon>rosids</taxon>
        <taxon>malvids</taxon>
        <taxon>Malvales</taxon>
        <taxon>Malvaceae</taxon>
        <taxon>Malvoideae</taxon>
        <taxon>Gossypium</taxon>
    </lineage>
</organism>
<reference evidence="1 2" key="1">
    <citation type="journal article" date="2019" name="Genome Biol. Evol.">
        <title>Insights into the evolution of the New World diploid cottons (Gossypium, subgenus Houzingenia) based on genome sequencing.</title>
        <authorList>
            <person name="Grover C.E."/>
            <person name="Arick M.A. 2nd"/>
            <person name="Thrash A."/>
            <person name="Conover J.L."/>
            <person name="Sanders W.S."/>
            <person name="Peterson D.G."/>
            <person name="Frelichowski J.E."/>
            <person name="Scheffler J.A."/>
            <person name="Scheffler B.E."/>
            <person name="Wendel J.F."/>
        </authorList>
    </citation>
    <scope>NUCLEOTIDE SEQUENCE [LARGE SCALE GENOMIC DNA]</scope>
    <source>
        <strain evidence="1">57</strain>
        <tissue evidence="1">Leaf</tissue>
    </source>
</reference>
<dbReference type="OrthoDB" id="1913313at2759"/>
<dbReference type="PANTHER" id="PTHR36775:SF1">
    <property type="entry name" value="LYR MOTIF PROTEIN"/>
    <property type="match status" value="1"/>
</dbReference>
<dbReference type="AlphaFoldDB" id="A0A7J8U524"/>
<dbReference type="Proteomes" id="UP000593573">
    <property type="component" value="Unassembled WGS sequence"/>
</dbReference>
<accession>A0A7J8U524</accession>
<proteinExistence type="predicted"/>
<keyword evidence="2" id="KW-1185">Reference proteome</keyword>
<evidence type="ECO:0000313" key="2">
    <source>
        <dbReference type="Proteomes" id="UP000593573"/>
    </source>
</evidence>
<evidence type="ECO:0000313" key="1">
    <source>
        <dbReference type="EMBL" id="MBA0645582.1"/>
    </source>
</evidence>
<sequence>DSSGELFGNGGDSYWVSDVSEARNIRRERGDGGSGEKETLCGQFGVFDAQGNESGYGSEPGYRGDGEFGYGDEVDEEEDDNRLLLWGDHFGAMLVSFNSSCLIYLLIMSAQGSVVKSLRVYTAISIKHEADAHSKMEIVGENTFSDQKAHHRCRRKKHDYRMVDSLRLIVENLLKEANANCGIEIHVLLSSLRPG</sequence>
<dbReference type="PANTHER" id="PTHR36775">
    <property type="entry name" value="LYR MOTIF PROTEIN"/>
    <property type="match status" value="1"/>
</dbReference>
<protein>
    <submittedName>
        <fullName evidence="1">Uncharacterized protein</fullName>
    </submittedName>
</protein>
<comment type="caution">
    <text evidence="1">The sequence shown here is derived from an EMBL/GenBank/DDBJ whole genome shotgun (WGS) entry which is preliminary data.</text>
</comment>
<feature type="non-terminal residue" evidence="1">
    <location>
        <position position="1"/>
    </location>
</feature>
<name>A0A7J8U524_9ROSI</name>